<reference evidence="1 2" key="1">
    <citation type="submission" date="2018-02" db="EMBL/GenBank/DDBJ databases">
        <title>The genomes of Aspergillus section Nigri reveals drivers in fungal speciation.</title>
        <authorList>
            <consortium name="DOE Joint Genome Institute"/>
            <person name="Vesth T.C."/>
            <person name="Nybo J."/>
            <person name="Theobald S."/>
            <person name="Brandl J."/>
            <person name="Frisvad J.C."/>
            <person name="Nielsen K.F."/>
            <person name="Lyhne E.K."/>
            <person name="Kogle M.E."/>
            <person name="Kuo A."/>
            <person name="Riley R."/>
            <person name="Clum A."/>
            <person name="Nolan M."/>
            <person name="Lipzen A."/>
            <person name="Salamov A."/>
            <person name="Henrissat B."/>
            <person name="Wiebenga A."/>
            <person name="De vries R.P."/>
            <person name="Grigoriev I.V."/>
            <person name="Mortensen U.H."/>
            <person name="Andersen M.R."/>
            <person name="Baker S.E."/>
        </authorList>
    </citation>
    <scope>NUCLEOTIDE SEQUENCE [LARGE SCALE GENOMIC DNA]</scope>
    <source>
        <strain evidence="1 2">CBS 114.51</strain>
    </source>
</reference>
<dbReference type="GeneID" id="37177400"/>
<keyword evidence="2" id="KW-1185">Reference proteome</keyword>
<protein>
    <submittedName>
        <fullName evidence="1">Uncharacterized protein</fullName>
    </submittedName>
</protein>
<organism evidence="1 2">
    <name type="scientific">Aspergillus japonicus CBS 114.51</name>
    <dbReference type="NCBI Taxonomy" id="1448312"/>
    <lineage>
        <taxon>Eukaryota</taxon>
        <taxon>Fungi</taxon>
        <taxon>Dikarya</taxon>
        <taxon>Ascomycota</taxon>
        <taxon>Pezizomycotina</taxon>
        <taxon>Eurotiomycetes</taxon>
        <taxon>Eurotiomycetidae</taxon>
        <taxon>Eurotiales</taxon>
        <taxon>Aspergillaceae</taxon>
        <taxon>Aspergillus</taxon>
        <taxon>Aspergillus subgen. Circumdati</taxon>
    </lineage>
</organism>
<proteinExistence type="predicted"/>
<gene>
    <name evidence="1" type="ORF">BO86DRAFT_400508</name>
</gene>
<dbReference type="Gene3D" id="3.40.50.300">
    <property type="entry name" value="P-loop containing nucleotide triphosphate hydrolases"/>
    <property type="match status" value="1"/>
</dbReference>
<evidence type="ECO:0000313" key="1">
    <source>
        <dbReference type="EMBL" id="RAH80829.1"/>
    </source>
</evidence>
<dbReference type="EMBL" id="KZ824800">
    <property type="protein sequence ID" value="RAH80829.1"/>
    <property type="molecule type" value="Genomic_DNA"/>
</dbReference>
<dbReference type="OrthoDB" id="415706at2759"/>
<dbReference type="RefSeq" id="XP_025526723.1">
    <property type="nucleotide sequence ID" value="XM_025673708.1"/>
</dbReference>
<accession>A0A8T8WZU8</accession>
<evidence type="ECO:0000313" key="2">
    <source>
        <dbReference type="Proteomes" id="UP000249497"/>
    </source>
</evidence>
<sequence length="58" mass="6233">MAEVHALMGVSRSKDDVFPMFSKHILRVEISGPNEDHLSVIDVPGTVLPKSGVTACTL</sequence>
<dbReference type="InterPro" id="IPR027417">
    <property type="entry name" value="P-loop_NTPase"/>
</dbReference>
<name>A0A8T8WZU8_ASPJA</name>
<dbReference type="AlphaFoldDB" id="A0A8T8WZU8"/>
<dbReference type="Proteomes" id="UP000249497">
    <property type="component" value="Unassembled WGS sequence"/>
</dbReference>